<reference evidence="1" key="1">
    <citation type="journal article" date="2015" name="Nature">
        <title>Complex archaea that bridge the gap between prokaryotes and eukaryotes.</title>
        <authorList>
            <person name="Spang A."/>
            <person name="Saw J.H."/>
            <person name="Jorgensen S.L."/>
            <person name="Zaremba-Niedzwiedzka K."/>
            <person name="Martijn J."/>
            <person name="Lind A.E."/>
            <person name="van Eijk R."/>
            <person name="Schleper C."/>
            <person name="Guy L."/>
            <person name="Ettema T.J."/>
        </authorList>
    </citation>
    <scope>NUCLEOTIDE SEQUENCE</scope>
</reference>
<dbReference type="EMBL" id="LAZR01024614">
    <property type="protein sequence ID" value="KKL74549.1"/>
    <property type="molecule type" value="Genomic_DNA"/>
</dbReference>
<comment type="caution">
    <text evidence="1">The sequence shown here is derived from an EMBL/GenBank/DDBJ whole genome shotgun (WGS) entry which is preliminary data.</text>
</comment>
<gene>
    <name evidence="1" type="ORF">LCGC14_2063810</name>
</gene>
<organism evidence="1">
    <name type="scientific">marine sediment metagenome</name>
    <dbReference type="NCBI Taxonomy" id="412755"/>
    <lineage>
        <taxon>unclassified sequences</taxon>
        <taxon>metagenomes</taxon>
        <taxon>ecological metagenomes</taxon>
    </lineage>
</organism>
<sequence>MNLTDSIKSTTVNNVMPTLLECMNCKHYIGQHDLLCKVKCGFKPTSDALRHRAIKDGKVDCPMLMFGLNW</sequence>
<name>A0A0F9EKI3_9ZZZZ</name>
<accession>A0A0F9EKI3</accession>
<protein>
    <submittedName>
        <fullName evidence="1">Uncharacterized protein</fullName>
    </submittedName>
</protein>
<evidence type="ECO:0000313" key="1">
    <source>
        <dbReference type="EMBL" id="KKL74549.1"/>
    </source>
</evidence>
<proteinExistence type="predicted"/>
<dbReference type="AlphaFoldDB" id="A0A0F9EKI3"/>